<proteinExistence type="predicted"/>
<gene>
    <name evidence="1" type="ORF">GYMLUDRAFT_584136</name>
</gene>
<name>A0A0D0BZW2_9AGAR</name>
<evidence type="ECO:0000313" key="2">
    <source>
        <dbReference type="Proteomes" id="UP000053593"/>
    </source>
</evidence>
<dbReference type="HOGENOM" id="CLU_1777660_0_0_1"/>
<accession>A0A0D0BZW2</accession>
<dbReference type="AlphaFoldDB" id="A0A0D0BZW2"/>
<organism evidence="1 2">
    <name type="scientific">Collybiopsis luxurians FD-317 M1</name>
    <dbReference type="NCBI Taxonomy" id="944289"/>
    <lineage>
        <taxon>Eukaryota</taxon>
        <taxon>Fungi</taxon>
        <taxon>Dikarya</taxon>
        <taxon>Basidiomycota</taxon>
        <taxon>Agaricomycotina</taxon>
        <taxon>Agaricomycetes</taxon>
        <taxon>Agaricomycetidae</taxon>
        <taxon>Agaricales</taxon>
        <taxon>Marasmiineae</taxon>
        <taxon>Omphalotaceae</taxon>
        <taxon>Collybiopsis</taxon>
        <taxon>Collybiopsis luxurians</taxon>
    </lineage>
</organism>
<sequence length="146" mass="16584">MEVFVKMAIRETSSHCCRRMSVSLRLILIVETMMEARNSYPRQCRWPVTHLSRCPDFSPRPFPRPSYLCMSPSSRPYLGLNLRPFLQPRLLPLGAEHGCLKSGPSHVLGFHPLQYPIPCPDPHPVPLPTLILSLLRPPLSLPPLLD</sequence>
<protein>
    <submittedName>
        <fullName evidence="1">Uncharacterized protein</fullName>
    </submittedName>
</protein>
<dbReference type="EMBL" id="KN834771">
    <property type="protein sequence ID" value="KIK61476.1"/>
    <property type="molecule type" value="Genomic_DNA"/>
</dbReference>
<reference evidence="1 2" key="1">
    <citation type="submission" date="2014-04" db="EMBL/GenBank/DDBJ databases">
        <title>Evolutionary Origins and Diversification of the Mycorrhizal Mutualists.</title>
        <authorList>
            <consortium name="DOE Joint Genome Institute"/>
            <consortium name="Mycorrhizal Genomics Consortium"/>
            <person name="Kohler A."/>
            <person name="Kuo A."/>
            <person name="Nagy L.G."/>
            <person name="Floudas D."/>
            <person name="Copeland A."/>
            <person name="Barry K.W."/>
            <person name="Cichocki N."/>
            <person name="Veneault-Fourrey C."/>
            <person name="LaButti K."/>
            <person name="Lindquist E.A."/>
            <person name="Lipzen A."/>
            <person name="Lundell T."/>
            <person name="Morin E."/>
            <person name="Murat C."/>
            <person name="Riley R."/>
            <person name="Ohm R."/>
            <person name="Sun H."/>
            <person name="Tunlid A."/>
            <person name="Henrissat B."/>
            <person name="Grigoriev I.V."/>
            <person name="Hibbett D.S."/>
            <person name="Martin F."/>
        </authorList>
    </citation>
    <scope>NUCLEOTIDE SEQUENCE [LARGE SCALE GENOMIC DNA]</scope>
    <source>
        <strain evidence="1 2">FD-317 M1</strain>
    </source>
</reference>
<evidence type="ECO:0000313" key="1">
    <source>
        <dbReference type="EMBL" id="KIK61476.1"/>
    </source>
</evidence>
<dbReference type="Proteomes" id="UP000053593">
    <property type="component" value="Unassembled WGS sequence"/>
</dbReference>
<keyword evidence="2" id="KW-1185">Reference proteome</keyword>